<evidence type="ECO:0000259" key="4">
    <source>
        <dbReference type="Pfam" id="PF00535"/>
    </source>
</evidence>
<gene>
    <name evidence="5" type="ORF">C6357_18715</name>
</gene>
<comment type="caution">
    <text evidence="5">The sequence shown here is derived from an EMBL/GenBank/DDBJ whole genome shotgun (WGS) entry which is preliminary data.</text>
</comment>
<keyword evidence="2" id="KW-0328">Glycosyltransferase</keyword>
<dbReference type="InterPro" id="IPR029044">
    <property type="entry name" value="Nucleotide-diphossugar_trans"/>
</dbReference>
<comment type="similarity">
    <text evidence="1">Belongs to the glycosyltransferase 2 family.</text>
</comment>
<keyword evidence="6" id="KW-1185">Reference proteome</keyword>
<evidence type="ECO:0000256" key="1">
    <source>
        <dbReference type="ARBA" id="ARBA00006739"/>
    </source>
</evidence>
<evidence type="ECO:0000313" key="6">
    <source>
        <dbReference type="Proteomes" id="UP000239236"/>
    </source>
</evidence>
<accession>A0ABX5DR98</accession>
<keyword evidence="3" id="KW-0808">Transferase</keyword>
<name>A0ABX5DR98_9BACI</name>
<dbReference type="InterPro" id="IPR001173">
    <property type="entry name" value="Glyco_trans_2-like"/>
</dbReference>
<dbReference type="Gene3D" id="3.90.550.10">
    <property type="entry name" value="Spore Coat Polysaccharide Biosynthesis Protein SpsA, Chain A"/>
    <property type="match status" value="1"/>
</dbReference>
<dbReference type="SUPFAM" id="SSF53448">
    <property type="entry name" value="Nucleotide-diphospho-sugar transferases"/>
    <property type="match status" value="1"/>
</dbReference>
<dbReference type="RefSeq" id="WP_106102144.1">
    <property type="nucleotide sequence ID" value="NZ_PVRQ01000004.1"/>
</dbReference>
<dbReference type="Pfam" id="PF00535">
    <property type="entry name" value="Glycos_transf_2"/>
    <property type="match status" value="1"/>
</dbReference>
<dbReference type="Proteomes" id="UP000239236">
    <property type="component" value="Unassembled WGS sequence"/>
</dbReference>
<organism evidence="5 6">
    <name type="scientific">Bacillus wiedmannii</name>
    <dbReference type="NCBI Taxonomy" id="1890302"/>
    <lineage>
        <taxon>Bacteria</taxon>
        <taxon>Bacillati</taxon>
        <taxon>Bacillota</taxon>
        <taxon>Bacilli</taxon>
        <taxon>Bacillales</taxon>
        <taxon>Bacillaceae</taxon>
        <taxon>Bacillus</taxon>
        <taxon>Bacillus cereus group</taxon>
    </lineage>
</organism>
<dbReference type="PANTHER" id="PTHR22916">
    <property type="entry name" value="GLYCOSYLTRANSFERASE"/>
    <property type="match status" value="1"/>
</dbReference>
<evidence type="ECO:0000256" key="2">
    <source>
        <dbReference type="ARBA" id="ARBA00022676"/>
    </source>
</evidence>
<dbReference type="PANTHER" id="PTHR22916:SF51">
    <property type="entry name" value="GLYCOSYLTRANSFERASE EPSH-RELATED"/>
    <property type="match status" value="1"/>
</dbReference>
<dbReference type="CDD" id="cd00761">
    <property type="entry name" value="Glyco_tranf_GTA_type"/>
    <property type="match status" value="1"/>
</dbReference>
<protein>
    <recommendedName>
        <fullName evidence="4">Glycosyltransferase 2-like domain-containing protein</fullName>
    </recommendedName>
</protein>
<feature type="domain" description="Glycosyltransferase 2-like" evidence="4">
    <location>
        <begin position="7"/>
        <end position="178"/>
    </location>
</feature>
<reference evidence="5 6" key="1">
    <citation type="submission" date="2018-03" db="EMBL/GenBank/DDBJ databases">
        <title>Genotypic and phenotypic analysis of antagonistic Bacillus spp. isolated from rhizosphere soil of plants in Tibet.</title>
        <authorList>
            <person name="Borriss R."/>
            <person name="Lasch P."/>
            <person name="Wu L."/>
            <person name="Wu H."/>
            <person name="Gao X."/>
        </authorList>
    </citation>
    <scope>NUCLEOTIDE SEQUENCE [LARGE SCALE GENOMIC DNA]</scope>
    <source>
        <strain evidence="5 6">NMSW16</strain>
    </source>
</reference>
<sequence>MSDKKISIIVPVYNCENSLKKCINSILDQTYENIELILVDDGSRDTSNFICKEFEEKDKRVKLISQENLGASAARNHGISNATGDYLMFVDADDYIEYNMLQELAKVATEQSADFVMCGMLVDTFDREQNLVSSLEVNLPKQNISSNKDIPLGIIGLVENESISGPCCKLIRMDIVKENRIEMPPHISLQEDLYFNLKILEKAEKMCVVEGCYYHYNKGVGESVTSRYYPNKYDMTNEVHDLLVTFYKDRCKDNKILGRINFIYIKNVYAAFMNLFHPHCTLSKKEKMRAINKISESPKFRYMIENSCRDGFKFKLLQGILKTNNKSLMYYTSKFFWILKSKMRFKY</sequence>
<dbReference type="EMBL" id="PVRR01000004">
    <property type="protein sequence ID" value="PRT38985.1"/>
    <property type="molecule type" value="Genomic_DNA"/>
</dbReference>
<evidence type="ECO:0000256" key="3">
    <source>
        <dbReference type="ARBA" id="ARBA00022679"/>
    </source>
</evidence>
<evidence type="ECO:0000313" key="5">
    <source>
        <dbReference type="EMBL" id="PRT38985.1"/>
    </source>
</evidence>
<proteinExistence type="inferred from homology"/>